<dbReference type="Pfam" id="PF04178">
    <property type="entry name" value="Got1"/>
    <property type="match status" value="1"/>
</dbReference>
<gene>
    <name evidence="9" type="ORF">HAND1043_LOCUS25007</name>
</gene>
<proteinExistence type="inferred from homology"/>
<reference evidence="9" key="1">
    <citation type="submission" date="2021-01" db="EMBL/GenBank/DDBJ databases">
        <authorList>
            <person name="Corre E."/>
            <person name="Pelletier E."/>
            <person name="Niang G."/>
            <person name="Scheremetjew M."/>
            <person name="Finn R."/>
            <person name="Kale V."/>
            <person name="Holt S."/>
            <person name="Cochrane G."/>
            <person name="Meng A."/>
            <person name="Brown T."/>
            <person name="Cohen L."/>
        </authorList>
    </citation>
    <scope>NUCLEOTIDE SEQUENCE</scope>
    <source>
        <strain evidence="9">CCMP441</strain>
    </source>
</reference>
<comment type="similarity">
    <text evidence="6">Belongs to the GOT1 family.</text>
</comment>
<feature type="transmembrane region" description="Helical" evidence="8">
    <location>
        <begin position="92"/>
        <end position="109"/>
    </location>
</feature>
<name>A0A7S0UIH9_HEMAN</name>
<dbReference type="PANTHER" id="PTHR21493">
    <property type="entry name" value="CGI-141-RELATED/LIPASE CONTAINING PROTEIN"/>
    <property type="match status" value="1"/>
</dbReference>
<feature type="region of interest" description="Disordered" evidence="7">
    <location>
        <begin position="1"/>
        <end position="20"/>
    </location>
</feature>
<sequence length="171" mass="18258">MRPASSLRGEGTHSGQVACGSHRASSMDAIAGDTKKIGIGLTAAGLLFTLLGVVLFFDGALLAVGNLLFLSGVFLILGMERTKNFFFQKSKLRGTAFFFTGILMVIFKWPKIGFAVELFGFLNLFGNFVPHVILVARHTPGVSKVMELPGIKQACDYLSKGGESKKANAAV</sequence>
<accession>A0A7S0UIH9</accession>
<dbReference type="GO" id="GO:0006888">
    <property type="term" value="P:endoplasmic reticulum to Golgi vesicle-mediated transport"/>
    <property type="evidence" value="ECO:0007669"/>
    <property type="project" value="InterPro"/>
</dbReference>
<dbReference type="EMBL" id="HBFK01041140">
    <property type="protein sequence ID" value="CAD8758493.1"/>
    <property type="molecule type" value="Transcribed_RNA"/>
</dbReference>
<evidence type="ECO:0000256" key="2">
    <source>
        <dbReference type="ARBA" id="ARBA00022692"/>
    </source>
</evidence>
<dbReference type="PANTHER" id="PTHR21493:SF9">
    <property type="entry name" value="GOLGI TRANSPORT PROTEIN 1-RELATED"/>
    <property type="match status" value="1"/>
</dbReference>
<keyword evidence="2 8" id="KW-0812">Transmembrane</keyword>
<feature type="transmembrane region" description="Helical" evidence="8">
    <location>
        <begin position="37"/>
        <end position="57"/>
    </location>
</feature>
<evidence type="ECO:0000256" key="7">
    <source>
        <dbReference type="SAM" id="MobiDB-lite"/>
    </source>
</evidence>
<feature type="transmembrane region" description="Helical" evidence="8">
    <location>
        <begin position="63"/>
        <end position="80"/>
    </location>
</feature>
<dbReference type="GO" id="GO:0000139">
    <property type="term" value="C:Golgi membrane"/>
    <property type="evidence" value="ECO:0007669"/>
    <property type="project" value="UniProtKB-SubCell"/>
</dbReference>
<evidence type="ECO:0000256" key="6">
    <source>
        <dbReference type="ARBA" id="ARBA00025799"/>
    </source>
</evidence>
<feature type="transmembrane region" description="Helical" evidence="8">
    <location>
        <begin position="115"/>
        <end position="136"/>
    </location>
</feature>
<dbReference type="InterPro" id="IPR045176">
    <property type="entry name" value="Got1"/>
</dbReference>
<comment type="subcellular location">
    <subcellularLocation>
        <location evidence="1">Golgi apparatus membrane</location>
        <topology evidence="1">Multi-pass membrane protein</topology>
    </subcellularLocation>
</comment>
<evidence type="ECO:0000313" key="9">
    <source>
        <dbReference type="EMBL" id="CAD8758493.1"/>
    </source>
</evidence>
<evidence type="ECO:0000256" key="4">
    <source>
        <dbReference type="ARBA" id="ARBA00023034"/>
    </source>
</evidence>
<evidence type="ECO:0000256" key="5">
    <source>
        <dbReference type="ARBA" id="ARBA00023136"/>
    </source>
</evidence>
<dbReference type="InterPro" id="IPR007305">
    <property type="entry name" value="Vesicle_transpt_Got1/SFT2"/>
</dbReference>
<evidence type="ECO:0008006" key="10">
    <source>
        <dbReference type="Google" id="ProtNLM"/>
    </source>
</evidence>
<keyword evidence="5 8" id="KW-0472">Membrane</keyword>
<dbReference type="AlphaFoldDB" id="A0A7S0UIH9"/>
<dbReference type="GO" id="GO:0042147">
    <property type="term" value="P:retrograde transport, endosome to Golgi"/>
    <property type="evidence" value="ECO:0007669"/>
    <property type="project" value="InterPro"/>
</dbReference>
<dbReference type="GO" id="GO:0005829">
    <property type="term" value="C:cytosol"/>
    <property type="evidence" value="ECO:0007669"/>
    <property type="project" value="GOC"/>
</dbReference>
<evidence type="ECO:0000256" key="3">
    <source>
        <dbReference type="ARBA" id="ARBA00022989"/>
    </source>
</evidence>
<keyword evidence="3 8" id="KW-1133">Transmembrane helix</keyword>
<protein>
    <recommendedName>
        <fullName evidence="10">Vesicle transport protein</fullName>
    </recommendedName>
</protein>
<evidence type="ECO:0000256" key="8">
    <source>
        <dbReference type="SAM" id="Phobius"/>
    </source>
</evidence>
<organism evidence="9">
    <name type="scientific">Hemiselmis andersenii</name>
    <name type="common">Cryptophyte alga</name>
    <dbReference type="NCBI Taxonomy" id="464988"/>
    <lineage>
        <taxon>Eukaryota</taxon>
        <taxon>Cryptophyceae</taxon>
        <taxon>Cryptomonadales</taxon>
        <taxon>Hemiselmidaceae</taxon>
        <taxon>Hemiselmis</taxon>
    </lineage>
</organism>
<evidence type="ECO:0000256" key="1">
    <source>
        <dbReference type="ARBA" id="ARBA00004653"/>
    </source>
</evidence>
<keyword evidence="4" id="KW-0333">Golgi apparatus</keyword>